<name>A0A7J0G5D8_9ERIC</name>
<dbReference type="OrthoDB" id="1470350at2759"/>
<gene>
    <name evidence="2" type="ORF">Acr_18g0001120</name>
</gene>
<feature type="region of interest" description="Disordered" evidence="1">
    <location>
        <begin position="1"/>
        <end position="27"/>
    </location>
</feature>
<proteinExistence type="predicted"/>
<dbReference type="AlphaFoldDB" id="A0A7J0G5D8"/>
<evidence type="ECO:0000313" key="2">
    <source>
        <dbReference type="EMBL" id="GFZ05942.1"/>
    </source>
</evidence>
<protein>
    <submittedName>
        <fullName evidence="2">Cytochrome P450, family 72, subfamily A, polypeptide 8</fullName>
    </submittedName>
</protein>
<organism evidence="2 3">
    <name type="scientific">Actinidia rufa</name>
    <dbReference type="NCBI Taxonomy" id="165716"/>
    <lineage>
        <taxon>Eukaryota</taxon>
        <taxon>Viridiplantae</taxon>
        <taxon>Streptophyta</taxon>
        <taxon>Embryophyta</taxon>
        <taxon>Tracheophyta</taxon>
        <taxon>Spermatophyta</taxon>
        <taxon>Magnoliopsida</taxon>
        <taxon>eudicotyledons</taxon>
        <taxon>Gunneridae</taxon>
        <taxon>Pentapetalae</taxon>
        <taxon>asterids</taxon>
        <taxon>Ericales</taxon>
        <taxon>Actinidiaceae</taxon>
        <taxon>Actinidia</taxon>
    </lineage>
</organism>
<evidence type="ECO:0000313" key="3">
    <source>
        <dbReference type="Proteomes" id="UP000585474"/>
    </source>
</evidence>
<comment type="caution">
    <text evidence="2">The sequence shown here is derived from an EMBL/GenBank/DDBJ whole genome shotgun (WGS) entry which is preliminary data.</text>
</comment>
<sequence>MGMERPELGVAKAKEAREVPQKTGPQKEIRIGCYMETSKENSLMTKEVKSRPINLSDDIMPRVMPFFHKSAMTHEAKMAMAMILQRFSFKLSPSYAHAPFTVINMVLT</sequence>
<keyword evidence="3" id="KW-1185">Reference proteome</keyword>
<accession>A0A7J0G5D8</accession>
<dbReference type="EMBL" id="BJWL01000018">
    <property type="protein sequence ID" value="GFZ05942.1"/>
    <property type="molecule type" value="Genomic_DNA"/>
</dbReference>
<dbReference type="Proteomes" id="UP000585474">
    <property type="component" value="Unassembled WGS sequence"/>
</dbReference>
<evidence type="ECO:0000256" key="1">
    <source>
        <dbReference type="SAM" id="MobiDB-lite"/>
    </source>
</evidence>
<reference evidence="2 3" key="1">
    <citation type="submission" date="2019-07" db="EMBL/GenBank/DDBJ databases">
        <title>De Novo Assembly of kiwifruit Actinidia rufa.</title>
        <authorList>
            <person name="Sugita-Konishi S."/>
            <person name="Sato K."/>
            <person name="Mori E."/>
            <person name="Abe Y."/>
            <person name="Kisaki G."/>
            <person name="Hamano K."/>
            <person name="Suezawa K."/>
            <person name="Otani M."/>
            <person name="Fukuda T."/>
            <person name="Manabe T."/>
            <person name="Gomi K."/>
            <person name="Tabuchi M."/>
            <person name="Akimitsu K."/>
            <person name="Kataoka I."/>
        </authorList>
    </citation>
    <scope>NUCLEOTIDE SEQUENCE [LARGE SCALE GENOMIC DNA]</scope>
    <source>
        <strain evidence="3">cv. Fuchu</strain>
    </source>
</reference>